<dbReference type="AlphaFoldDB" id="A0A075LU36"/>
<sequence>MTYRTGQVVLCGLLLLSVIMLPWATITSRATMGLLSTDIYTHKVVYKMNTIDGSWGESYSFTELLIRLSSTKTSMRDPEELLIRGFVVNYGEKMFYLAGVTSILAIIGVIMGFIRPYEKRKTRWILIGTGFLGLFVSLYYLYVFKSVLSMIGYDYPLVAVITGAPLSGVLGGSTLKMTYGWFLALISSISLIVYGNSLKVGYVHKSW</sequence>
<dbReference type="EMBL" id="CP006019">
    <property type="protein sequence ID" value="AIF69636.1"/>
    <property type="molecule type" value="Genomic_DNA"/>
</dbReference>
<reference evidence="3" key="1">
    <citation type="submission" date="2013-06" db="EMBL/GenBank/DDBJ databases">
        <title>Complete Genome Sequence of Hyperthermophilic Palaeococcus pacificus DY20341T, Isolated from a Deep-Sea Hydrothermal Sediments.</title>
        <authorList>
            <person name="Zeng X."/>
            <person name="Shao Z."/>
        </authorList>
    </citation>
    <scope>NUCLEOTIDE SEQUENCE [LARGE SCALE GENOMIC DNA]</scope>
    <source>
        <strain evidence="3">DY20341</strain>
    </source>
</reference>
<feature type="transmembrane region" description="Helical" evidence="1">
    <location>
        <begin position="155"/>
        <end position="172"/>
    </location>
</feature>
<accession>A0A075LU36</accession>
<protein>
    <submittedName>
        <fullName evidence="2">Uncharacterized protein</fullName>
    </submittedName>
</protein>
<gene>
    <name evidence="2" type="ORF">PAP_06180</name>
</gene>
<keyword evidence="3" id="KW-1185">Reference proteome</keyword>
<evidence type="ECO:0000256" key="1">
    <source>
        <dbReference type="SAM" id="Phobius"/>
    </source>
</evidence>
<keyword evidence="1" id="KW-0472">Membrane</keyword>
<evidence type="ECO:0000313" key="2">
    <source>
        <dbReference type="EMBL" id="AIF69636.1"/>
    </source>
</evidence>
<feature type="transmembrane region" description="Helical" evidence="1">
    <location>
        <begin position="179"/>
        <end position="197"/>
    </location>
</feature>
<dbReference type="HOGENOM" id="CLU_1324061_0_0_2"/>
<feature type="transmembrane region" description="Helical" evidence="1">
    <location>
        <begin position="125"/>
        <end position="143"/>
    </location>
</feature>
<feature type="transmembrane region" description="Helical" evidence="1">
    <location>
        <begin position="94"/>
        <end position="113"/>
    </location>
</feature>
<reference evidence="2 3" key="2">
    <citation type="journal article" date="2015" name="Genome Announc.">
        <title>Complete Genome Sequence of Hyperthermophilic Piezophilic Archaeon Palaeococcus pacificus DY20341T, Isolated from Deep-Sea Hydrothermal Sediments.</title>
        <authorList>
            <person name="Zeng X."/>
            <person name="Jebbar M."/>
            <person name="Shao Z."/>
        </authorList>
    </citation>
    <scope>NUCLEOTIDE SEQUENCE [LARGE SCALE GENOMIC DNA]</scope>
    <source>
        <strain evidence="2 3">DY20341</strain>
    </source>
</reference>
<organism evidence="2 3">
    <name type="scientific">Palaeococcus pacificus DY20341</name>
    <dbReference type="NCBI Taxonomy" id="1343739"/>
    <lineage>
        <taxon>Archaea</taxon>
        <taxon>Methanobacteriati</taxon>
        <taxon>Methanobacteriota</taxon>
        <taxon>Thermococci</taxon>
        <taxon>Thermococcales</taxon>
        <taxon>Thermococcaceae</taxon>
        <taxon>Palaeococcus</taxon>
    </lineage>
</organism>
<dbReference type="KEGG" id="ppac:PAP_06180"/>
<dbReference type="STRING" id="1343739.PAP_06180"/>
<proteinExistence type="predicted"/>
<evidence type="ECO:0000313" key="3">
    <source>
        <dbReference type="Proteomes" id="UP000027981"/>
    </source>
</evidence>
<name>A0A075LU36_9EURY</name>
<dbReference type="Proteomes" id="UP000027981">
    <property type="component" value="Chromosome"/>
</dbReference>
<keyword evidence="1" id="KW-0812">Transmembrane</keyword>
<keyword evidence="1" id="KW-1133">Transmembrane helix</keyword>